<sequence>MSGAGSGLVGAVAPVARRVRAYFAPVNRAAGVPTVFDAAQMGGFGLDSPPAPWVDLGWCKGFARKSATKVGALRTGAPAIVASQVRTEVEATVQLEFESWGKLQMALTAGAQQMNLLLTASGAAANGSGGVAAAPVALVAGSTATALNVGATAAAGFAVGNLVAVDVDYSGQVGFVGSGVSGAYVRASADVGGDVNYVRRVSLNVGRVVSIAGGVLTLGAPLLAGAPAAGMQVSRLAGFVDREGGGFFQEWSGLFVMDGEQGDRVIYHYPRLQAMQGAAEALEVVEAPLERVRLVGAFRALPVKDANDGEMCVCFRSYLPGVMRAV</sequence>
<keyword evidence="2" id="KW-1185">Reference proteome</keyword>
<proteinExistence type="predicted"/>
<evidence type="ECO:0000313" key="1">
    <source>
        <dbReference type="EMBL" id="RSL17018.1"/>
    </source>
</evidence>
<dbReference type="RefSeq" id="WP_260472835.1">
    <property type="nucleotide sequence ID" value="NZ_RSDW01000001.1"/>
</dbReference>
<gene>
    <name evidence="1" type="ORF">EDE15_2546</name>
</gene>
<organism evidence="1 2">
    <name type="scientific">Edaphobacter aggregans</name>
    <dbReference type="NCBI Taxonomy" id="570835"/>
    <lineage>
        <taxon>Bacteria</taxon>
        <taxon>Pseudomonadati</taxon>
        <taxon>Acidobacteriota</taxon>
        <taxon>Terriglobia</taxon>
        <taxon>Terriglobales</taxon>
        <taxon>Acidobacteriaceae</taxon>
        <taxon>Edaphobacter</taxon>
    </lineage>
</organism>
<protein>
    <submittedName>
        <fullName evidence="1">Uncharacterized protein</fullName>
    </submittedName>
</protein>
<evidence type="ECO:0000313" key="2">
    <source>
        <dbReference type="Proteomes" id="UP000269669"/>
    </source>
</evidence>
<accession>A0A428MJC8</accession>
<dbReference type="Proteomes" id="UP000269669">
    <property type="component" value="Unassembled WGS sequence"/>
</dbReference>
<comment type="caution">
    <text evidence="1">The sequence shown here is derived from an EMBL/GenBank/DDBJ whole genome shotgun (WGS) entry which is preliminary data.</text>
</comment>
<dbReference type="AlphaFoldDB" id="A0A428MJC8"/>
<name>A0A428MJC8_9BACT</name>
<dbReference type="EMBL" id="RSDW01000001">
    <property type="protein sequence ID" value="RSL17018.1"/>
    <property type="molecule type" value="Genomic_DNA"/>
</dbReference>
<reference evidence="1 2" key="1">
    <citation type="submission" date="2018-12" db="EMBL/GenBank/DDBJ databases">
        <title>Sequencing of bacterial isolates from soil warming experiment in Harvard Forest, Massachusetts, USA.</title>
        <authorList>
            <person name="Deangelis K."/>
        </authorList>
    </citation>
    <scope>NUCLEOTIDE SEQUENCE [LARGE SCALE GENOMIC DNA]</scope>
    <source>
        <strain evidence="1 2">EB153</strain>
    </source>
</reference>